<evidence type="ECO:0000313" key="2">
    <source>
        <dbReference type="EMBL" id="MDQ0534325.1"/>
    </source>
</evidence>
<feature type="transmembrane region" description="Helical" evidence="1">
    <location>
        <begin position="15"/>
        <end position="36"/>
    </location>
</feature>
<organism evidence="2 3">
    <name type="scientific">Azospirillum picis</name>
    <dbReference type="NCBI Taxonomy" id="488438"/>
    <lineage>
        <taxon>Bacteria</taxon>
        <taxon>Pseudomonadati</taxon>
        <taxon>Pseudomonadota</taxon>
        <taxon>Alphaproteobacteria</taxon>
        <taxon>Rhodospirillales</taxon>
        <taxon>Azospirillaceae</taxon>
        <taxon>Azospirillum</taxon>
    </lineage>
</organism>
<dbReference type="Proteomes" id="UP001244552">
    <property type="component" value="Unassembled WGS sequence"/>
</dbReference>
<keyword evidence="3" id="KW-1185">Reference proteome</keyword>
<dbReference type="PANTHER" id="PTHR34219">
    <property type="entry name" value="IRON-REGULATED INNER MEMBRANE PROTEIN-RELATED"/>
    <property type="match status" value="1"/>
</dbReference>
<proteinExistence type="predicted"/>
<keyword evidence="1" id="KW-1133">Transmembrane helix</keyword>
<evidence type="ECO:0000313" key="3">
    <source>
        <dbReference type="Proteomes" id="UP001244552"/>
    </source>
</evidence>
<feature type="transmembrane region" description="Helical" evidence="1">
    <location>
        <begin position="337"/>
        <end position="358"/>
    </location>
</feature>
<keyword evidence="1" id="KW-0472">Membrane</keyword>
<protein>
    <submittedName>
        <fullName evidence="2">Iron-regulated membrane protein</fullName>
    </submittedName>
</protein>
<dbReference type="Pfam" id="PF03929">
    <property type="entry name" value="PepSY_TM"/>
    <property type="match status" value="1"/>
</dbReference>
<comment type="caution">
    <text evidence="2">The sequence shown here is derived from an EMBL/GenBank/DDBJ whole genome shotgun (WGS) entry which is preliminary data.</text>
</comment>
<feature type="transmembrane region" description="Helical" evidence="1">
    <location>
        <begin position="200"/>
        <end position="223"/>
    </location>
</feature>
<feature type="transmembrane region" description="Helical" evidence="1">
    <location>
        <begin position="147"/>
        <end position="169"/>
    </location>
</feature>
<accession>A0ABU0MLH6</accession>
<gene>
    <name evidence="2" type="ORF">QO018_003198</name>
</gene>
<evidence type="ECO:0000256" key="1">
    <source>
        <dbReference type="SAM" id="Phobius"/>
    </source>
</evidence>
<name>A0ABU0MLH6_9PROT</name>
<keyword evidence="1" id="KW-0812">Transmembrane</keyword>
<dbReference type="InterPro" id="IPR005625">
    <property type="entry name" value="PepSY-ass_TM"/>
</dbReference>
<dbReference type="RefSeq" id="WP_209984511.1">
    <property type="nucleotide sequence ID" value="NZ_JAGINO010000014.1"/>
</dbReference>
<reference evidence="2 3" key="1">
    <citation type="submission" date="2023-07" db="EMBL/GenBank/DDBJ databases">
        <title>Genomic Encyclopedia of Type Strains, Phase IV (KMG-IV): sequencing the most valuable type-strain genomes for metagenomic binning, comparative biology and taxonomic classification.</title>
        <authorList>
            <person name="Goeker M."/>
        </authorList>
    </citation>
    <scope>NUCLEOTIDE SEQUENCE [LARGE SCALE GENOMIC DNA]</scope>
    <source>
        <strain evidence="2 3">DSM 19922</strain>
    </source>
</reference>
<dbReference type="PANTHER" id="PTHR34219:SF3">
    <property type="entry name" value="BLL7967 PROTEIN"/>
    <property type="match status" value="1"/>
</dbReference>
<sequence length="376" mass="40860">MTPASLRGWRLVHRWTSLICSVNLLILCVTGLILVFHHEIQHLMGEELDTSYQEGQARLPLDTLVDIAHKSDPAKEPKFISFDPEDPAASYIYLSPPGASDFEGGSWVVLNAFTGSNQVLKPPTETVTGFLLKLHVDLFTGFAGQMFVGVMGLLFVVSTVSGLVVYGPFMKKLAFGLLRFGRGTRIANIDLHNLFGVTTLVWAFVVGLTGAILSFSPLIIGYWQQTEMAAMIGRHHGEALTGPTVAVDRVAEAGLVAFPGKDLAFIAFPGNSYASERHFSVGVRGHTELTQRILSVALVDAGTGTLAEKAETPWYITMLLLSGPFHFGDYGGLPLQIIWAIFTIITGVVTVTGFVVWLKRPRARTAPAATFSERKA</sequence>
<dbReference type="EMBL" id="JAUSVU010000011">
    <property type="protein sequence ID" value="MDQ0534325.1"/>
    <property type="molecule type" value="Genomic_DNA"/>
</dbReference>